<dbReference type="Gene3D" id="3.30.420.40">
    <property type="match status" value="2"/>
</dbReference>
<evidence type="ECO:0000313" key="3">
    <source>
        <dbReference type="Proteomes" id="UP000664277"/>
    </source>
</evidence>
<dbReference type="Pfam" id="PF00480">
    <property type="entry name" value="ROK"/>
    <property type="match status" value="1"/>
</dbReference>
<dbReference type="PANTHER" id="PTHR18964:SF149">
    <property type="entry name" value="BIFUNCTIONAL UDP-N-ACETYLGLUCOSAMINE 2-EPIMERASE_N-ACETYLMANNOSAMINE KINASE"/>
    <property type="match status" value="1"/>
</dbReference>
<name>A0A8J7PBF4_9BACT</name>
<dbReference type="PANTHER" id="PTHR18964">
    <property type="entry name" value="ROK (REPRESSOR, ORF, KINASE) FAMILY"/>
    <property type="match status" value="1"/>
</dbReference>
<comment type="caution">
    <text evidence="2">The sequence shown here is derived from an EMBL/GenBank/DDBJ whole genome shotgun (WGS) entry which is preliminary data.</text>
</comment>
<dbReference type="SUPFAM" id="SSF53067">
    <property type="entry name" value="Actin-like ATPase domain"/>
    <property type="match status" value="1"/>
</dbReference>
<dbReference type="InterPro" id="IPR049874">
    <property type="entry name" value="ROK_cs"/>
</dbReference>
<dbReference type="AlphaFoldDB" id="A0A8J7PBF4"/>
<gene>
    <name evidence="2" type="ORF">J0M35_13715</name>
</gene>
<evidence type="ECO:0000256" key="1">
    <source>
        <dbReference type="ARBA" id="ARBA00006479"/>
    </source>
</evidence>
<protein>
    <submittedName>
        <fullName evidence="2">ROK family protein</fullName>
    </submittedName>
</protein>
<proteinExistence type="inferred from homology"/>
<sequence>MGDKFAVGVDLGATKVLASVVNLSNGKIVSTSKKKTRAGTEGFDLVQRLSLVIGDALQESGMSTDKISGIGIGAAGMVDRERGVLLAAANIGTNDVPICEPLKNQFGLPVKLGNDVEVATIGEMTFGAGRNCSNFVCIFVGTGIGSGIVHGGKLHRGGSGTAGEIGHVVVVPDGLPCGCGGHGCLESYASRTAVAKSVVYDLSRGFDSVLRDKVDPAKGILRSKALAQALESKDSVATRAINRAAHYMGLGLTNVINFYNPARIVMGGGLIEAVPLYLELAEEEARRRSLRIPARKTEIVKAELGDFAGTIGAALLLV</sequence>
<organism evidence="2 3">
    <name type="scientific">Candidatus Obscuribacter phosphatis</name>
    <dbReference type="NCBI Taxonomy" id="1906157"/>
    <lineage>
        <taxon>Bacteria</taxon>
        <taxon>Bacillati</taxon>
        <taxon>Candidatus Melainabacteria</taxon>
        <taxon>Candidatus Obscuribacterales</taxon>
        <taxon>Candidatus Obscuribacteraceae</taxon>
        <taxon>Candidatus Obscuribacter</taxon>
    </lineage>
</organism>
<accession>A0A8J7PBF4</accession>
<dbReference type="InterPro" id="IPR000600">
    <property type="entry name" value="ROK"/>
</dbReference>
<comment type="similarity">
    <text evidence="1">Belongs to the ROK (NagC/XylR) family.</text>
</comment>
<evidence type="ECO:0000313" key="2">
    <source>
        <dbReference type="EMBL" id="MBN8661417.1"/>
    </source>
</evidence>
<reference evidence="2" key="1">
    <citation type="submission" date="2021-02" db="EMBL/GenBank/DDBJ databases">
        <title>Genome-Resolved Metagenomics of a Microbial Community Performing Photosynthetic Biological Nutrient Removal.</title>
        <authorList>
            <person name="Mcdaniel E.A."/>
        </authorList>
    </citation>
    <scope>NUCLEOTIDE SEQUENCE</scope>
    <source>
        <strain evidence="2">UWPOB_OBS1</strain>
    </source>
</reference>
<dbReference type="EMBL" id="JAFLCK010000020">
    <property type="protein sequence ID" value="MBN8661417.1"/>
    <property type="molecule type" value="Genomic_DNA"/>
</dbReference>
<dbReference type="Proteomes" id="UP000664277">
    <property type="component" value="Unassembled WGS sequence"/>
</dbReference>
<dbReference type="InterPro" id="IPR043129">
    <property type="entry name" value="ATPase_NBD"/>
</dbReference>
<dbReference type="PROSITE" id="PS01125">
    <property type="entry name" value="ROK"/>
    <property type="match status" value="1"/>
</dbReference>